<proteinExistence type="inferred from homology"/>
<dbReference type="CDD" id="cd06572">
    <property type="entry name" value="Histidinol_dh"/>
    <property type="match status" value="1"/>
</dbReference>
<name>R4KE19_CLOPA</name>
<evidence type="ECO:0000313" key="15">
    <source>
        <dbReference type="EMBL" id="AGK98794.1"/>
    </source>
</evidence>
<evidence type="ECO:0000256" key="12">
    <source>
        <dbReference type="PIRSR" id="PIRSR000099-3"/>
    </source>
</evidence>
<dbReference type="GO" id="GO:0008270">
    <property type="term" value="F:zinc ion binding"/>
    <property type="evidence" value="ECO:0007669"/>
    <property type="project" value="UniProtKB-UniRule"/>
</dbReference>
<keyword evidence="4 8" id="KW-0479">Metal-binding</keyword>
<feature type="binding site" evidence="8 12">
    <location>
        <position position="422"/>
    </location>
    <ligand>
        <name>substrate</name>
    </ligand>
</feature>
<dbReference type="RefSeq" id="WP_015617069.1">
    <property type="nucleotide sequence ID" value="NC_021182.1"/>
</dbReference>
<evidence type="ECO:0000256" key="4">
    <source>
        <dbReference type="ARBA" id="ARBA00022723"/>
    </source>
</evidence>
<dbReference type="OrthoDB" id="9805269at2"/>
<evidence type="ECO:0000313" key="16">
    <source>
        <dbReference type="Proteomes" id="UP000013523"/>
    </source>
</evidence>
<evidence type="ECO:0000256" key="5">
    <source>
        <dbReference type="ARBA" id="ARBA00022833"/>
    </source>
</evidence>
<evidence type="ECO:0000256" key="1">
    <source>
        <dbReference type="ARBA" id="ARBA00003850"/>
    </source>
</evidence>
<dbReference type="GO" id="GO:0000105">
    <property type="term" value="P:L-histidine biosynthetic process"/>
    <property type="evidence" value="ECO:0007669"/>
    <property type="project" value="UniProtKB-UniRule"/>
</dbReference>
<feature type="binding site" evidence="8 12">
    <location>
        <position position="261"/>
    </location>
    <ligand>
        <name>substrate</name>
    </ligand>
</feature>
<keyword evidence="5 8" id="KW-0862">Zinc</keyword>
<dbReference type="EC" id="1.1.1.23" evidence="3 8"/>
<evidence type="ECO:0000256" key="3">
    <source>
        <dbReference type="ARBA" id="ARBA00012965"/>
    </source>
</evidence>
<feature type="active site" description="Proton acceptor" evidence="8 10">
    <location>
        <position position="330"/>
    </location>
</feature>
<organism evidence="15 16">
    <name type="scientific">Clostridium pasteurianum BC1</name>
    <dbReference type="NCBI Taxonomy" id="86416"/>
    <lineage>
        <taxon>Bacteria</taxon>
        <taxon>Bacillati</taxon>
        <taxon>Bacillota</taxon>
        <taxon>Clostridia</taxon>
        <taxon>Eubacteriales</taxon>
        <taxon>Clostridiaceae</taxon>
        <taxon>Clostridium</taxon>
    </lineage>
</organism>
<dbReference type="HOGENOM" id="CLU_006732_3_0_9"/>
<feature type="binding site" evidence="8 13">
    <location>
        <position position="261"/>
    </location>
    <ligand>
        <name>Zn(2+)</name>
        <dbReference type="ChEBI" id="CHEBI:29105"/>
    </ligand>
</feature>
<dbReference type="GO" id="GO:0051287">
    <property type="term" value="F:NAD binding"/>
    <property type="evidence" value="ECO:0007669"/>
    <property type="project" value="InterPro"/>
</dbReference>
<dbReference type="KEGG" id="cpas:Clopa_4054"/>
<dbReference type="STRING" id="86416.Clopa_4054"/>
<evidence type="ECO:0000256" key="6">
    <source>
        <dbReference type="ARBA" id="ARBA00023002"/>
    </source>
</evidence>
<keyword evidence="8 11" id="KW-0520">NAD</keyword>
<dbReference type="FunFam" id="3.40.50.1980:FF:000026">
    <property type="entry name" value="Histidinol dehydrogenase"/>
    <property type="match status" value="1"/>
</dbReference>
<dbReference type="PROSITE" id="PS00611">
    <property type="entry name" value="HISOL_DEHYDROGENASE"/>
    <property type="match status" value="1"/>
</dbReference>
<comment type="function">
    <text evidence="1 8">Catalyzes the sequential NAD-dependent oxidations of L-histidinol to L-histidinaldehyde and then to L-histidine.</text>
</comment>
<evidence type="ECO:0000256" key="10">
    <source>
        <dbReference type="PIRSR" id="PIRSR000099-1"/>
    </source>
</evidence>
<gene>
    <name evidence="8" type="primary">hisD</name>
    <name evidence="15" type="ORF">Clopa_4054</name>
</gene>
<feature type="binding site" evidence="8 12">
    <location>
        <position position="363"/>
    </location>
    <ligand>
        <name>substrate</name>
    </ligand>
</feature>
<dbReference type="InterPro" id="IPR022695">
    <property type="entry name" value="Histidinol_DH_monofunct"/>
</dbReference>
<keyword evidence="16" id="KW-1185">Reference proteome</keyword>
<comment type="pathway">
    <text evidence="8">Amino-acid biosynthesis; L-histidine biosynthesis; L-histidine from 5-phospho-alpha-D-ribose 1-diphosphate: step 9/9.</text>
</comment>
<feature type="binding site" evidence="8 12">
    <location>
        <position position="239"/>
    </location>
    <ligand>
        <name>substrate</name>
    </ligand>
</feature>
<dbReference type="EMBL" id="CP003261">
    <property type="protein sequence ID" value="AGK98794.1"/>
    <property type="molecule type" value="Genomic_DNA"/>
</dbReference>
<dbReference type="UniPathway" id="UPA00031">
    <property type="reaction ID" value="UER00014"/>
</dbReference>
<feature type="binding site" evidence="8 12">
    <location>
        <position position="417"/>
    </location>
    <ligand>
        <name>substrate</name>
    </ligand>
</feature>
<dbReference type="Proteomes" id="UP000013523">
    <property type="component" value="Chromosome"/>
</dbReference>
<comment type="catalytic activity">
    <reaction evidence="7 8">
        <text>L-histidinol + 2 NAD(+) + H2O = L-histidine + 2 NADH + 3 H(+)</text>
        <dbReference type="Rhea" id="RHEA:20641"/>
        <dbReference type="ChEBI" id="CHEBI:15377"/>
        <dbReference type="ChEBI" id="CHEBI:15378"/>
        <dbReference type="ChEBI" id="CHEBI:57540"/>
        <dbReference type="ChEBI" id="CHEBI:57595"/>
        <dbReference type="ChEBI" id="CHEBI:57699"/>
        <dbReference type="ChEBI" id="CHEBI:57945"/>
        <dbReference type="EC" id="1.1.1.23"/>
    </reaction>
</comment>
<feature type="binding site" evidence="8 13">
    <location>
        <position position="264"/>
    </location>
    <ligand>
        <name>Zn(2+)</name>
        <dbReference type="ChEBI" id="CHEBI:29105"/>
    </ligand>
</feature>
<dbReference type="AlphaFoldDB" id="R4KE19"/>
<dbReference type="InterPro" id="IPR001692">
    <property type="entry name" value="Histidinol_DH_CS"/>
</dbReference>
<evidence type="ECO:0000256" key="13">
    <source>
        <dbReference type="PIRSR" id="PIRSR000099-4"/>
    </source>
</evidence>
<dbReference type="NCBIfam" id="TIGR00069">
    <property type="entry name" value="hisD"/>
    <property type="match status" value="1"/>
</dbReference>
<dbReference type="Pfam" id="PF00815">
    <property type="entry name" value="Histidinol_dh"/>
    <property type="match status" value="1"/>
</dbReference>
<feature type="binding site" evidence="8 13">
    <location>
        <position position="363"/>
    </location>
    <ligand>
        <name>Zn(2+)</name>
        <dbReference type="ChEBI" id="CHEBI:29105"/>
    </ligand>
</feature>
<evidence type="ECO:0000256" key="7">
    <source>
        <dbReference type="ARBA" id="ARBA00049489"/>
    </source>
</evidence>
<dbReference type="FunFam" id="3.40.50.1980:FF:000001">
    <property type="entry name" value="Histidinol dehydrogenase"/>
    <property type="match status" value="1"/>
</dbReference>
<feature type="binding site" evidence="8 13">
    <location>
        <position position="422"/>
    </location>
    <ligand>
        <name>Zn(2+)</name>
        <dbReference type="ChEBI" id="CHEBI:29105"/>
    </ligand>
</feature>
<feature type="binding site" evidence="8 11">
    <location>
        <position position="131"/>
    </location>
    <ligand>
        <name>NAD(+)</name>
        <dbReference type="ChEBI" id="CHEBI:57540"/>
    </ligand>
</feature>
<dbReference type="Gene3D" id="3.40.50.1980">
    <property type="entry name" value="Nitrogenase molybdenum iron protein domain"/>
    <property type="match status" value="2"/>
</dbReference>
<dbReference type="PATRIC" id="fig|86416.3.peg.4051"/>
<comment type="similarity">
    <text evidence="2 8 9 14">Belongs to the histidinol dehydrogenase family.</text>
</comment>
<feature type="binding site" evidence="8 12">
    <location>
        <position position="330"/>
    </location>
    <ligand>
        <name>substrate</name>
    </ligand>
</feature>
<dbReference type="InterPro" id="IPR016161">
    <property type="entry name" value="Ald_DH/histidinol_DH"/>
</dbReference>
<dbReference type="HAMAP" id="MF_01024">
    <property type="entry name" value="HisD"/>
    <property type="match status" value="1"/>
</dbReference>
<feature type="binding site" evidence="8 11">
    <location>
        <position position="216"/>
    </location>
    <ligand>
        <name>NAD(+)</name>
        <dbReference type="ChEBI" id="CHEBI:57540"/>
    </ligand>
</feature>
<dbReference type="PANTHER" id="PTHR21256">
    <property type="entry name" value="HISTIDINOL DEHYDROGENASE HDH"/>
    <property type="match status" value="1"/>
</dbReference>
<evidence type="ECO:0000256" key="14">
    <source>
        <dbReference type="RuleBase" id="RU004175"/>
    </source>
</evidence>
<evidence type="ECO:0000256" key="2">
    <source>
        <dbReference type="ARBA" id="ARBA00010178"/>
    </source>
</evidence>
<keyword evidence="8" id="KW-0368">Histidine biosynthesis</keyword>
<dbReference type="PANTHER" id="PTHR21256:SF2">
    <property type="entry name" value="HISTIDINE BIOSYNTHESIS TRIFUNCTIONAL PROTEIN"/>
    <property type="match status" value="1"/>
</dbReference>
<dbReference type="SUPFAM" id="SSF53720">
    <property type="entry name" value="ALDH-like"/>
    <property type="match status" value="1"/>
</dbReference>
<dbReference type="GO" id="GO:0005829">
    <property type="term" value="C:cytosol"/>
    <property type="evidence" value="ECO:0007669"/>
    <property type="project" value="TreeGrafter"/>
</dbReference>
<evidence type="ECO:0000256" key="9">
    <source>
        <dbReference type="PIRNR" id="PIRNR000099"/>
    </source>
</evidence>
<evidence type="ECO:0000256" key="11">
    <source>
        <dbReference type="PIRSR" id="PIRSR000099-2"/>
    </source>
</evidence>
<feature type="active site" description="Proton acceptor" evidence="8 10">
    <location>
        <position position="329"/>
    </location>
</feature>
<comment type="cofactor">
    <cofactor evidence="8 13">
        <name>Zn(2+)</name>
        <dbReference type="ChEBI" id="CHEBI:29105"/>
    </cofactor>
    <text evidence="8 13">Binds 1 zinc ion per subunit.</text>
</comment>
<keyword evidence="6 8" id="KW-0560">Oxidoreductase</keyword>
<dbReference type="InterPro" id="IPR012131">
    <property type="entry name" value="Hstdl_DH"/>
</dbReference>
<reference evidence="15 16" key="1">
    <citation type="submission" date="2012-01" db="EMBL/GenBank/DDBJ databases">
        <title>Complete sequence of chromosome of Clostridium pasteurianum BC1.</title>
        <authorList>
            <consortium name="US DOE Joint Genome Institute"/>
            <person name="Lucas S."/>
            <person name="Han J."/>
            <person name="Lapidus A."/>
            <person name="Cheng J.-F."/>
            <person name="Goodwin L."/>
            <person name="Pitluck S."/>
            <person name="Peters L."/>
            <person name="Mikhailova N."/>
            <person name="Teshima H."/>
            <person name="Detter J.C."/>
            <person name="Han C."/>
            <person name="Tapia R."/>
            <person name="Land M."/>
            <person name="Hauser L."/>
            <person name="Kyrpides N."/>
            <person name="Ivanova N."/>
            <person name="Pagani I."/>
            <person name="Dunn J."/>
            <person name="Taghavi S."/>
            <person name="Francis A."/>
            <person name="van der Lelie D."/>
            <person name="Woyke T."/>
        </authorList>
    </citation>
    <scope>NUCLEOTIDE SEQUENCE [LARGE SCALE GENOMIC DNA]</scope>
    <source>
        <strain evidence="15 16">BC1</strain>
    </source>
</reference>
<keyword evidence="8" id="KW-0028">Amino-acid biosynthesis</keyword>
<dbReference type="eggNOG" id="COG0141">
    <property type="taxonomic scope" value="Bacteria"/>
</dbReference>
<sequence>MSELINILQANSKEGKEYLEGLKKRAEGIEDDVNVKVLEILSEIKKNGDNAVISFTRKFDCENIESLTVASEEIKKAYEVVDDEFVDALKTAKKNITEFHEKQKDKSWIMTKENGVVMGQTVRGLSRVGIYVPGGTAAYPSSVLMNALPAKVAGVEKIVMVTPPRKDGTISESILVAADIAGVDEIYKVGGAQAIGALAYGTETIEKVDKIVGPGNIFVALAKRSVFGLVDIDMIAGPSEILVVSDENGNEKFIAADLMSQAEHDKLASAILVTTSKELALKVQKEIKRQVENLSRKEIIETSLRDFGVILVVDNMDEAIDLGNKIAPEHFELVAKDPFLYLGRIKNAGSIFLGSYSPEPLGDYMAGPNHVLPTSGSARFFSPLSVDDFIKKSSYIYYSEEALYGVKDKIVKIADTEGLTAHANSIKVRYEDVSQK</sequence>
<protein>
    <recommendedName>
        <fullName evidence="3 8">Histidinol dehydrogenase</fullName>
        <shortName evidence="8">HDH</shortName>
        <ecNumber evidence="3 8">1.1.1.23</ecNumber>
    </recommendedName>
</protein>
<dbReference type="GO" id="GO:0004399">
    <property type="term" value="F:histidinol dehydrogenase activity"/>
    <property type="evidence" value="ECO:0007669"/>
    <property type="project" value="UniProtKB-UniRule"/>
</dbReference>
<feature type="binding site" evidence="8 11">
    <location>
        <position position="193"/>
    </location>
    <ligand>
        <name>NAD(+)</name>
        <dbReference type="ChEBI" id="CHEBI:57540"/>
    </ligand>
</feature>
<accession>R4KE19</accession>
<dbReference type="PRINTS" id="PR00083">
    <property type="entry name" value="HOLDHDRGNASE"/>
</dbReference>
<dbReference type="Gene3D" id="1.20.5.1300">
    <property type="match status" value="1"/>
</dbReference>
<feature type="binding site" evidence="8 12">
    <location>
        <position position="264"/>
    </location>
    <ligand>
        <name>substrate</name>
    </ligand>
</feature>
<evidence type="ECO:0000256" key="8">
    <source>
        <dbReference type="HAMAP-Rule" id="MF_01024"/>
    </source>
</evidence>
<dbReference type="PIRSF" id="PIRSF000099">
    <property type="entry name" value="Histidinol_dh"/>
    <property type="match status" value="1"/>
</dbReference>